<dbReference type="Proteomes" id="UP000002730">
    <property type="component" value="Chromosome"/>
</dbReference>
<evidence type="ECO:0000313" key="2">
    <source>
        <dbReference type="Proteomes" id="UP000002730"/>
    </source>
</evidence>
<dbReference type="EMBL" id="CP002160">
    <property type="protein sequence ID" value="ADL50424.1"/>
    <property type="molecule type" value="Genomic_DNA"/>
</dbReference>
<reference evidence="1 2" key="1">
    <citation type="submission" date="2010-08" db="EMBL/GenBank/DDBJ databases">
        <title>Complete sequence of Clostridium cellulovorans 743B.</title>
        <authorList>
            <consortium name="US DOE Joint Genome Institute"/>
            <person name="Lucas S."/>
            <person name="Copeland A."/>
            <person name="Lapidus A."/>
            <person name="Cheng J.-F."/>
            <person name="Bruce D."/>
            <person name="Goodwin L."/>
            <person name="Pitluck S."/>
            <person name="Chertkov O."/>
            <person name="Detter J.C."/>
            <person name="Han C."/>
            <person name="Tapia R."/>
            <person name="Land M."/>
            <person name="Hauser L."/>
            <person name="Chang Y.-J."/>
            <person name="Jeffries C."/>
            <person name="Kyrpides N."/>
            <person name="Ivanova N."/>
            <person name="Mikhailova N."/>
            <person name="Hemme C.L."/>
            <person name="Woyke T."/>
        </authorList>
    </citation>
    <scope>NUCLEOTIDE SEQUENCE [LARGE SCALE GENOMIC DNA]</scope>
    <source>
        <strain evidence="2">ATCC 35296 / DSM 3052 / OCM 3 / 743B</strain>
    </source>
</reference>
<organism evidence="1 2">
    <name type="scientific">Clostridium cellulovorans (strain ATCC 35296 / DSM 3052 / OCM 3 / 743B)</name>
    <dbReference type="NCBI Taxonomy" id="573061"/>
    <lineage>
        <taxon>Bacteria</taxon>
        <taxon>Bacillati</taxon>
        <taxon>Bacillota</taxon>
        <taxon>Clostridia</taxon>
        <taxon>Eubacteriales</taxon>
        <taxon>Clostridiaceae</taxon>
        <taxon>Clostridium</taxon>
    </lineage>
</organism>
<dbReference type="HOGENOM" id="CLU_3231719_0_0_9"/>
<evidence type="ECO:0000313" key="1">
    <source>
        <dbReference type="EMBL" id="ADL50424.1"/>
    </source>
</evidence>
<dbReference type="AlphaFoldDB" id="D9SRQ7"/>
<gene>
    <name evidence="1" type="ordered locus">Clocel_0653</name>
</gene>
<name>D9SRQ7_CLOC7</name>
<dbReference type="RefSeq" id="WP_010074796.1">
    <property type="nucleotide sequence ID" value="NC_014393.1"/>
</dbReference>
<sequence length="43" mass="4912">MTIGVGLIISKYSSKECLDDIRERYGLDLIEISNSHIDMQLLK</sequence>
<dbReference type="KEGG" id="ccb:Clocel_0653"/>
<accession>D9SRQ7</accession>
<keyword evidence="2" id="KW-1185">Reference proteome</keyword>
<protein>
    <submittedName>
        <fullName evidence="1">Uncharacterized protein</fullName>
    </submittedName>
</protein>
<proteinExistence type="predicted"/>